<evidence type="ECO:0000256" key="2">
    <source>
        <dbReference type="ARBA" id="ARBA00023002"/>
    </source>
</evidence>
<feature type="domain" description="Cupin type-2" evidence="3">
    <location>
        <begin position="86"/>
        <end position="153"/>
    </location>
</feature>
<dbReference type="Gene3D" id="2.60.120.10">
    <property type="entry name" value="Jelly Rolls"/>
    <property type="match status" value="1"/>
</dbReference>
<dbReference type="InterPro" id="IPR014710">
    <property type="entry name" value="RmlC-like_jellyroll"/>
</dbReference>
<protein>
    <submittedName>
        <fullName evidence="4">Cupin domain-containing protein</fullName>
    </submittedName>
</protein>
<accession>A0ABX2ETA7</accession>
<dbReference type="EMBL" id="JABRWJ010000015">
    <property type="protein sequence ID" value="NRF71871.1"/>
    <property type="molecule type" value="Genomic_DNA"/>
</dbReference>
<name>A0ABX2ETA7_9BURK</name>
<evidence type="ECO:0000256" key="1">
    <source>
        <dbReference type="ARBA" id="ARBA00022964"/>
    </source>
</evidence>
<proteinExistence type="predicted"/>
<dbReference type="PANTHER" id="PTHR41517:SF1">
    <property type="entry name" value="CUPIN"/>
    <property type="match status" value="1"/>
</dbReference>
<dbReference type="InterPro" id="IPR047183">
    <property type="entry name" value="GDO-like"/>
</dbReference>
<keyword evidence="2" id="KW-0560">Oxidoreductase</keyword>
<comment type="caution">
    <text evidence="4">The sequence shown here is derived from an EMBL/GenBank/DDBJ whole genome shotgun (WGS) entry which is preliminary data.</text>
</comment>
<dbReference type="InterPro" id="IPR013096">
    <property type="entry name" value="Cupin_2"/>
</dbReference>
<dbReference type="SUPFAM" id="SSF51182">
    <property type="entry name" value="RmlC-like cupins"/>
    <property type="match status" value="1"/>
</dbReference>
<reference evidence="4 5" key="1">
    <citation type="submission" date="2020-05" db="EMBL/GenBank/DDBJ databases">
        <title>Aquincola sp. isolate from soil.</title>
        <authorList>
            <person name="Han J."/>
            <person name="Kim D.-U."/>
        </authorList>
    </citation>
    <scope>NUCLEOTIDE SEQUENCE [LARGE SCALE GENOMIC DNA]</scope>
    <source>
        <strain evidence="4 5">S2</strain>
    </source>
</reference>
<dbReference type="RefSeq" id="WP_173133979.1">
    <property type="nucleotide sequence ID" value="NZ_JABRWJ010000015.1"/>
</dbReference>
<dbReference type="CDD" id="cd02216">
    <property type="entry name" value="cupin_GDO-like_N"/>
    <property type="match status" value="1"/>
</dbReference>
<keyword evidence="5" id="KW-1185">Reference proteome</keyword>
<gene>
    <name evidence="4" type="ORF">HLB44_33280</name>
</gene>
<dbReference type="Proteomes" id="UP000737171">
    <property type="component" value="Unassembled WGS sequence"/>
</dbReference>
<dbReference type="CDD" id="cd06992">
    <property type="entry name" value="cupin_GDO-like_C"/>
    <property type="match status" value="1"/>
</dbReference>
<evidence type="ECO:0000259" key="3">
    <source>
        <dbReference type="Pfam" id="PF07883"/>
    </source>
</evidence>
<evidence type="ECO:0000313" key="5">
    <source>
        <dbReference type="Proteomes" id="UP000737171"/>
    </source>
</evidence>
<dbReference type="Pfam" id="PF07883">
    <property type="entry name" value="Cupin_2"/>
    <property type="match status" value="1"/>
</dbReference>
<dbReference type="PANTHER" id="PTHR41517">
    <property type="entry name" value="1,2-DIOXYGENASE PROTEIN-RELATED"/>
    <property type="match status" value="1"/>
</dbReference>
<evidence type="ECO:0000313" key="4">
    <source>
        <dbReference type="EMBL" id="NRF71871.1"/>
    </source>
</evidence>
<sequence length="337" mass="37439">MTAPPPLLEALAAVNSVPLWDRYKALNTREPHPHAALHWPWHVMQPLVDRASREVNMQEAERRALLFTHPDWPGTVFTTPTLSGALQILLPGESAPPHRHTLAALRLVMRGRGAVTIVDGKRCVMEPGDLVLTPAWSWHEHVHEGDQPMVWFDGLDYPLARQLQDVFFEHGPGPMRDLGLADLDDAALQGGGLLPDGFPSRTAYSPLYRYPWTQVNAALNAMPAAADGSKRLRYTNPVSGGAVMPTIDCHALRLTPGATTRPQRSTATAMAIVIEGEGDTRIGEQQIRWKPHDVFTLPRWAWTEHRASAGPATIFLMSDREFLSRIDHLREEEGLTT</sequence>
<keyword evidence="1" id="KW-0223">Dioxygenase</keyword>
<organism evidence="4 5">
    <name type="scientific">Pseudaquabacterium terrae</name>
    <dbReference type="NCBI Taxonomy" id="2732868"/>
    <lineage>
        <taxon>Bacteria</taxon>
        <taxon>Pseudomonadati</taxon>
        <taxon>Pseudomonadota</taxon>
        <taxon>Betaproteobacteria</taxon>
        <taxon>Burkholderiales</taxon>
        <taxon>Sphaerotilaceae</taxon>
        <taxon>Pseudaquabacterium</taxon>
    </lineage>
</organism>
<dbReference type="InterPro" id="IPR011051">
    <property type="entry name" value="RmlC_Cupin_sf"/>
</dbReference>